<comment type="caution">
    <text evidence="4">The sequence shown here is derived from an EMBL/GenBank/DDBJ whole genome shotgun (WGS) entry which is preliminary data.</text>
</comment>
<proteinExistence type="predicted"/>
<evidence type="ECO:0000313" key="5">
    <source>
        <dbReference type="Proteomes" id="UP000537718"/>
    </source>
</evidence>
<dbReference type="InterPro" id="IPR012373">
    <property type="entry name" value="Ferrdict_sens_TM"/>
</dbReference>
<dbReference type="FunFam" id="2.60.120.1440:FF:000001">
    <property type="entry name" value="Putative anti-sigma factor"/>
    <property type="match status" value="1"/>
</dbReference>
<feature type="domain" description="Protein FecR C-terminal" evidence="3">
    <location>
        <begin position="320"/>
        <end position="388"/>
    </location>
</feature>
<evidence type="ECO:0000259" key="3">
    <source>
        <dbReference type="Pfam" id="PF16344"/>
    </source>
</evidence>
<evidence type="ECO:0000256" key="1">
    <source>
        <dbReference type="SAM" id="Phobius"/>
    </source>
</evidence>
<reference evidence="4 5" key="1">
    <citation type="submission" date="2020-08" db="EMBL/GenBank/DDBJ databases">
        <title>Genomic Encyclopedia of Type Strains, Phase IV (KMG-V): Genome sequencing to study the core and pangenomes of soil and plant-associated prokaryotes.</title>
        <authorList>
            <person name="Whitman W."/>
        </authorList>
    </citation>
    <scope>NUCLEOTIDE SEQUENCE [LARGE SCALE GENOMIC DNA]</scope>
    <source>
        <strain evidence="4 5">MP7CTX6</strain>
    </source>
</reference>
<name>A0A7W8YTU4_9SPHI</name>
<dbReference type="InterPro" id="IPR006860">
    <property type="entry name" value="FecR"/>
</dbReference>
<dbReference type="EMBL" id="JACHCF010000006">
    <property type="protein sequence ID" value="MBB5621680.1"/>
    <property type="molecule type" value="Genomic_DNA"/>
</dbReference>
<dbReference type="GO" id="GO:0016989">
    <property type="term" value="F:sigma factor antagonist activity"/>
    <property type="evidence" value="ECO:0007669"/>
    <property type="project" value="TreeGrafter"/>
</dbReference>
<dbReference type="Gene3D" id="2.60.120.1440">
    <property type="match status" value="1"/>
</dbReference>
<protein>
    <submittedName>
        <fullName evidence="4">Ferric-dicitrate binding protein FerR (Iron transport regulator)</fullName>
    </submittedName>
</protein>
<dbReference type="InterPro" id="IPR032508">
    <property type="entry name" value="FecR_C"/>
</dbReference>
<dbReference type="Pfam" id="PF16344">
    <property type="entry name" value="FecR_C"/>
    <property type="match status" value="1"/>
</dbReference>
<organism evidence="4 5">
    <name type="scientific">Pedobacter cryoconitis</name>
    <dbReference type="NCBI Taxonomy" id="188932"/>
    <lineage>
        <taxon>Bacteria</taxon>
        <taxon>Pseudomonadati</taxon>
        <taxon>Bacteroidota</taxon>
        <taxon>Sphingobacteriia</taxon>
        <taxon>Sphingobacteriales</taxon>
        <taxon>Sphingobacteriaceae</taxon>
        <taxon>Pedobacter</taxon>
    </lineage>
</organism>
<dbReference type="Pfam" id="PF04773">
    <property type="entry name" value="FecR"/>
    <property type="match status" value="1"/>
</dbReference>
<dbReference type="Proteomes" id="UP000537718">
    <property type="component" value="Unassembled WGS sequence"/>
</dbReference>
<dbReference type="PANTHER" id="PTHR30273">
    <property type="entry name" value="PERIPLASMIC SIGNAL SENSOR AND SIGMA FACTOR ACTIVATOR FECR-RELATED"/>
    <property type="match status" value="1"/>
</dbReference>
<evidence type="ECO:0000259" key="2">
    <source>
        <dbReference type="Pfam" id="PF04773"/>
    </source>
</evidence>
<keyword evidence="1" id="KW-0472">Membrane</keyword>
<dbReference type="PANTHER" id="PTHR30273:SF2">
    <property type="entry name" value="PROTEIN FECR"/>
    <property type="match status" value="1"/>
</dbReference>
<sequence>MSSNQDKDKLSKLAEKWRNGTITEAEKIKFNNWYNSFDDTEFTVEEQGSRIDLEKSINEKIKDKLRLPKRRNSIRIYSILAVAATLVLTSGILIYLSFHTSLSPEKKPITQIASIIQPGGNKATLTLANGQKISLTDTSNGEIAEQSGIAITKTADGQLVYTVKKSSVVSAANQTTQFNTIETPVGGQYQINLPDGTKVWLNAASSLKYPAQFAAHQRKVELTGEGYFEVSKDKKRPFTVITDKQQVQVLGTHFNVNAYKEEQATKTTLLEGSVKVSNSVQQKQGNSKLLIPGEQSTLTQASFQVEKVDIENAVAWKNGYFTFADEDLEVSMRKLSRWYNVDISYQGKFDNISFGGTISRSKSLAEVIQILELTRKVKFKIEGRRIILMS</sequence>
<keyword evidence="1" id="KW-0812">Transmembrane</keyword>
<dbReference type="AlphaFoldDB" id="A0A7W8YTU4"/>
<evidence type="ECO:0000313" key="4">
    <source>
        <dbReference type="EMBL" id="MBB5621680.1"/>
    </source>
</evidence>
<keyword evidence="1" id="KW-1133">Transmembrane helix</keyword>
<feature type="domain" description="FecR protein" evidence="2">
    <location>
        <begin position="180"/>
        <end position="275"/>
    </location>
</feature>
<dbReference type="Gene3D" id="3.55.50.30">
    <property type="match status" value="1"/>
</dbReference>
<gene>
    <name evidence="4" type="ORF">HDE69_002743</name>
</gene>
<dbReference type="RefSeq" id="WP_183867642.1">
    <property type="nucleotide sequence ID" value="NZ_JACHCF010000006.1"/>
</dbReference>
<feature type="transmembrane region" description="Helical" evidence="1">
    <location>
        <begin position="74"/>
        <end position="98"/>
    </location>
</feature>
<accession>A0A7W8YTU4</accession>